<dbReference type="GO" id="GO:0005524">
    <property type="term" value="F:ATP binding"/>
    <property type="evidence" value="ECO:0007669"/>
    <property type="project" value="UniProtKB-UniRule"/>
</dbReference>
<keyword evidence="5" id="KW-0418">Kinase</keyword>
<dbReference type="InterPro" id="IPR011009">
    <property type="entry name" value="Kinase-like_dom_sf"/>
</dbReference>
<dbReference type="GO" id="GO:0005737">
    <property type="term" value="C:cytoplasm"/>
    <property type="evidence" value="ECO:0007669"/>
    <property type="project" value="TreeGrafter"/>
</dbReference>
<feature type="transmembrane region" description="Helical" evidence="11">
    <location>
        <begin position="744"/>
        <end position="765"/>
    </location>
</feature>
<evidence type="ECO:0000256" key="4">
    <source>
        <dbReference type="ARBA" id="ARBA00022741"/>
    </source>
</evidence>
<dbReference type="GO" id="GO:0004709">
    <property type="term" value="F:MAP kinase kinase kinase activity"/>
    <property type="evidence" value="ECO:0007669"/>
    <property type="project" value="UniProtKB-EC"/>
</dbReference>
<keyword evidence="11" id="KW-0472">Membrane</keyword>
<evidence type="ECO:0000256" key="6">
    <source>
        <dbReference type="ARBA" id="ARBA00022840"/>
    </source>
</evidence>
<dbReference type="InterPro" id="IPR053951">
    <property type="entry name" value="K_trans_N"/>
</dbReference>
<feature type="binding site" evidence="9">
    <location>
        <position position="338"/>
    </location>
    <ligand>
        <name>ATP</name>
        <dbReference type="ChEBI" id="CHEBI:30616"/>
    </ligand>
</feature>
<comment type="catalytic activity">
    <reaction evidence="8">
        <text>L-seryl-[protein] + ATP = O-phospho-L-seryl-[protein] + ADP + H(+)</text>
        <dbReference type="Rhea" id="RHEA:17989"/>
        <dbReference type="Rhea" id="RHEA-COMP:9863"/>
        <dbReference type="Rhea" id="RHEA-COMP:11604"/>
        <dbReference type="ChEBI" id="CHEBI:15378"/>
        <dbReference type="ChEBI" id="CHEBI:29999"/>
        <dbReference type="ChEBI" id="CHEBI:30616"/>
        <dbReference type="ChEBI" id="CHEBI:83421"/>
        <dbReference type="ChEBI" id="CHEBI:456216"/>
        <dbReference type="EC" id="2.7.11.25"/>
    </reaction>
</comment>
<dbReference type="Pfam" id="PF02705">
    <property type="entry name" value="K_trans"/>
    <property type="match status" value="1"/>
</dbReference>
<dbReference type="PANTHER" id="PTHR48016">
    <property type="entry name" value="MAP KINASE KINASE KINASE SSK2-RELATED-RELATED"/>
    <property type="match status" value="1"/>
</dbReference>
<feature type="transmembrane region" description="Helical" evidence="11">
    <location>
        <begin position="653"/>
        <end position="674"/>
    </location>
</feature>
<evidence type="ECO:0000256" key="8">
    <source>
        <dbReference type="ARBA" id="ARBA00048329"/>
    </source>
</evidence>
<organism evidence="13 14">
    <name type="scientific">Phaseolus angularis</name>
    <name type="common">Azuki bean</name>
    <name type="synonym">Vigna angularis</name>
    <dbReference type="NCBI Taxonomy" id="3914"/>
    <lineage>
        <taxon>Eukaryota</taxon>
        <taxon>Viridiplantae</taxon>
        <taxon>Streptophyta</taxon>
        <taxon>Embryophyta</taxon>
        <taxon>Tracheophyta</taxon>
        <taxon>Spermatophyta</taxon>
        <taxon>Magnoliopsida</taxon>
        <taxon>eudicotyledons</taxon>
        <taxon>Gunneridae</taxon>
        <taxon>Pentapetalae</taxon>
        <taxon>rosids</taxon>
        <taxon>fabids</taxon>
        <taxon>Fabales</taxon>
        <taxon>Fabaceae</taxon>
        <taxon>Papilionoideae</taxon>
        <taxon>50 kb inversion clade</taxon>
        <taxon>NPAAA clade</taxon>
        <taxon>indigoferoid/millettioid clade</taxon>
        <taxon>Phaseoleae</taxon>
        <taxon>Vigna</taxon>
    </lineage>
</organism>
<feature type="domain" description="Protein kinase" evidence="12">
    <location>
        <begin position="309"/>
        <end position="549"/>
    </location>
</feature>
<keyword evidence="3" id="KW-0808">Transferase</keyword>
<dbReference type="PROSITE" id="PS00107">
    <property type="entry name" value="PROTEIN_KINASE_ATP"/>
    <property type="match status" value="1"/>
</dbReference>
<evidence type="ECO:0000256" key="9">
    <source>
        <dbReference type="PROSITE-ProRule" id="PRU10141"/>
    </source>
</evidence>
<keyword evidence="11" id="KW-1133">Transmembrane helix</keyword>
<evidence type="ECO:0000313" key="14">
    <source>
        <dbReference type="Proteomes" id="UP000053144"/>
    </source>
</evidence>
<comment type="catalytic activity">
    <reaction evidence="7">
        <text>L-threonyl-[protein] + ATP = O-phospho-L-threonyl-[protein] + ADP + H(+)</text>
        <dbReference type="Rhea" id="RHEA:46608"/>
        <dbReference type="Rhea" id="RHEA-COMP:11060"/>
        <dbReference type="Rhea" id="RHEA-COMP:11605"/>
        <dbReference type="ChEBI" id="CHEBI:15378"/>
        <dbReference type="ChEBI" id="CHEBI:30013"/>
        <dbReference type="ChEBI" id="CHEBI:30616"/>
        <dbReference type="ChEBI" id="CHEBI:61977"/>
        <dbReference type="ChEBI" id="CHEBI:456216"/>
        <dbReference type="EC" id="2.7.11.25"/>
    </reaction>
</comment>
<dbReference type="OMA" id="PSVKGQW"/>
<dbReference type="PROSITE" id="PS50011">
    <property type="entry name" value="PROTEIN_KINASE_DOM"/>
    <property type="match status" value="1"/>
</dbReference>
<feature type="region of interest" description="Disordered" evidence="10">
    <location>
        <begin position="560"/>
        <end position="583"/>
    </location>
</feature>
<sequence length="768" mass="84205">MPLSRKSLSTGAHPNDAGPDDCTPSRRLTRQRKLRQLSDLGFSFFHSTDSFSASPEPRYHSASEHRSLSSLPQPLPLPEAPLTRRAKSVSSGSVHPPLSASVEHPNFSSSGKALPHDAVTREKPTLHLDSTPANAKYNLREHIPAASFLTGHSSLKNRRAASHGNDSEVNPHLNLGVVAKPKSAPTSVVTSPDTSPYRSNNIDFFDSTFNFSSEVNDKLKMLSAKSVHSPDHSLIHCPLGLTRYFNPKIEEGSQNHKFLSKVCPENNHLDAHPLPLPPRASSPAQLSVLHQSSSIHHATETMPSVKGQWQKGKLIGRGTFGRVFHATNLENGASCAMKEINLIPDDPTSAECMKQLDQVGNHLYIYMEYVHPGSISKFMREHCGAMTESVVRNFTRHILSGLAYLHSNKTIHRDIKGANLLVNGSGIVKLADFGLAKILMGNSYDLSLKGSPYWMAPEVVKGSIKNESNLDVVTGIDIWSLGCTIIEMLTGKPPWSEAEGASAMFKALQESPPIPETLSSVGKDFLQKCFQRDPADRPSSSTLLKHAFVQNLHDQYVLGHPQSFPRGDLGPGGNSASPRDTTTTRSGIIQASSSSRCFNKIQKLVGDTSEQINDHKESNHVIPFSHSHVPEVNILQSTLKPGKLKLKENDEEIFGVLSFIIWTFTIIALFKYVFIVMSADDNGEGGTFALYSLLCRHARLSILPNQQATDEKLTAYTTQDSEDTWLSSHLKLFIEKHPRFQKGLLIFVLLGTCMTIGDGVITPAISGN</sequence>
<protein>
    <recommendedName>
        <fullName evidence="2">mitogen-activated protein kinase kinase kinase</fullName>
        <ecNumber evidence="2">2.7.11.25</ecNumber>
    </recommendedName>
</protein>
<dbReference type="Proteomes" id="UP000053144">
    <property type="component" value="Chromosome 1"/>
</dbReference>
<reference evidence="14" key="1">
    <citation type="journal article" date="2015" name="Proc. Natl. Acad. Sci. U.S.A.">
        <title>Genome sequencing of adzuki bean (Vigna angularis) provides insight into high starch and low fat accumulation and domestication.</title>
        <authorList>
            <person name="Yang K."/>
            <person name="Tian Z."/>
            <person name="Chen C."/>
            <person name="Luo L."/>
            <person name="Zhao B."/>
            <person name="Wang Z."/>
            <person name="Yu L."/>
            <person name="Li Y."/>
            <person name="Sun Y."/>
            <person name="Li W."/>
            <person name="Chen Y."/>
            <person name="Li Y."/>
            <person name="Zhang Y."/>
            <person name="Ai D."/>
            <person name="Zhao J."/>
            <person name="Shang C."/>
            <person name="Ma Y."/>
            <person name="Wu B."/>
            <person name="Wang M."/>
            <person name="Gao L."/>
            <person name="Sun D."/>
            <person name="Zhang P."/>
            <person name="Guo F."/>
            <person name="Wang W."/>
            <person name="Li Y."/>
            <person name="Wang J."/>
            <person name="Varshney R.K."/>
            <person name="Wang J."/>
            <person name="Ling H.Q."/>
            <person name="Wan P."/>
        </authorList>
    </citation>
    <scope>NUCLEOTIDE SEQUENCE</scope>
    <source>
        <strain evidence="14">cv. Jingnong 6</strain>
    </source>
</reference>
<gene>
    <name evidence="13" type="ORF">LR48_Vigan01g330900</name>
</gene>
<evidence type="ECO:0000256" key="7">
    <source>
        <dbReference type="ARBA" id="ARBA00047559"/>
    </source>
</evidence>
<feature type="region of interest" description="Disordered" evidence="10">
    <location>
        <begin position="1"/>
        <end position="28"/>
    </location>
</feature>
<dbReference type="SUPFAM" id="SSF56112">
    <property type="entry name" value="Protein kinase-like (PK-like)"/>
    <property type="match status" value="1"/>
</dbReference>
<dbReference type="Gene3D" id="1.10.510.10">
    <property type="entry name" value="Transferase(Phosphotransferase) domain 1"/>
    <property type="match status" value="1"/>
</dbReference>
<evidence type="ECO:0000256" key="2">
    <source>
        <dbReference type="ARBA" id="ARBA00012406"/>
    </source>
</evidence>
<feature type="compositionally biased region" description="Polar residues" evidence="10">
    <location>
        <begin position="1"/>
        <end position="12"/>
    </location>
</feature>
<name>A0A0L9TT28_PHAAN</name>
<evidence type="ECO:0000256" key="5">
    <source>
        <dbReference type="ARBA" id="ARBA00022777"/>
    </source>
</evidence>
<dbReference type="PANTHER" id="PTHR48016:SF12">
    <property type="entry name" value="PROTEIN KINASE DOMAIN-CONTAINING PROTEIN"/>
    <property type="match status" value="1"/>
</dbReference>
<dbReference type="SMART" id="SM00220">
    <property type="entry name" value="S_TKc"/>
    <property type="match status" value="1"/>
</dbReference>
<evidence type="ECO:0000259" key="12">
    <source>
        <dbReference type="PROSITE" id="PS50011"/>
    </source>
</evidence>
<dbReference type="STRING" id="3914.A0A0L9TT28"/>
<dbReference type="AlphaFoldDB" id="A0A0L9TT28"/>
<dbReference type="InterPro" id="IPR000719">
    <property type="entry name" value="Prot_kinase_dom"/>
</dbReference>
<feature type="compositionally biased region" description="Polar residues" evidence="10">
    <location>
        <begin position="574"/>
        <end position="583"/>
    </location>
</feature>
<keyword evidence="6 9" id="KW-0067">ATP-binding</keyword>
<dbReference type="EMBL" id="CM003371">
    <property type="protein sequence ID" value="KOM33753.1"/>
    <property type="molecule type" value="Genomic_DNA"/>
</dbReference>
<evidence type="ECO:0000256" key="1">
    <source>
        <dbReference type="ARBA" id="ARBA00006529"/>
    </source>
</evidence>
<feature type="compositionally biased region" description="Basic and acidic residues" evidence="10">
    <location>
        <begin position="57"/>
        <end position="67"/>
    </location>
</feature>
<dbReference type="InterPro" id="IPR050538">
    <property type="entry name" value="MAP_kinase_kinase_kinase"/>
</dbReference>
<dbReference type="Gramene" id="KOM33753">
    <property type="protein sequence ID" value="KOM33753"/>
    <property type="gene ID" value="LR48_Vigan01g330900"/>
</dbReference>
<feature type="region of interest" description="Disordered" evidence="10">
    <location>
        <begin position="50"/>
        <end position="114"/>
    </location>
</feature>
<evidence type="ECO:0000256" key="11">
    <source>
        <dbReference type="SAM" id="Phobius"/>
    </source>
</evidence>
<dbReference type="EC" id="2.7.11.25" evidence="2"/>
<evidence type="ECO:0000313" key="13">
    <source>
        <dbReference type="EMBL" id="KOM33753.1"/>
    </source>
</evidence>
<keyword evidence="11" id="KW-0812">Transmembrane</keyword>
<dbReference type="InterPro" id="IPR017441">
    <property type="entry name" value="Protein_kinase_ATP_BS"/>
</dbReference>
<comment type="similarity">
    <text evidence="1">Belongs to the protein kinase superfamily. STE Ser/Thr protein kinase family. MAP kinase kinase kinase subfamily.</text>
</comment>
<accession>A0A0L9TT28</accession>
<proteinExistence type="inferred from homology"/>
<keyword evidence="4 9" id="KW-0547">Nucleotide-binding</keyword>
<dbReference type="Pfam" id="PF00069">
    <property type="entry name" value="Pkinase"/>
    <property type="match status" value="1"/>
</dbReference>
<evidence type="ECO:0000256" key="10">
    <source>
        <dbReference type="SAM" id="MobiDB-lite"/>
    </source>
</evidence>
<evidence type="ECO:0000256" key="3">
    <source>
        <dbReference type="ARBA" id="ARBA00022679"/>
    </source>
</evidence>